<proteinExistence type="predicted"/>
<dbReference type="EMBL" id="BDGI01000056">
    <property type="protein sequence ID" value="GAV28072.1"/>
    <property type="molecule type" value="Genomic_DNA"/>
</dbReference>
<evidence type="ECO:0000313" key="2">
    <source>
        <dbReference type="EMBL" id="GAV28072.1"/>
    </source>
</evidence>
<gene>
    <name evidence="2" type="ORF">PMKS-001540</name>
</gene>
<comment type="caution">
    <text evidence="2">The sequence shown here is derived from an EMBL/GenBank/DDBJ whole genome shotgun (WGS) entry which is preliminary data.</text>
</comment>
<keyword evidence="3" id="KW-1185">Reference proteome</keyword>
<sequence length="96" mass="10073">MLCLKREYFRSTSGHDEAAAIDQAEGEAEHVESGVEDEARRRRQLAALDLDNSGPGGRSEPAGADGTAAACCRQVFPAGGDRVSEAQEACSRAAHA</sequence>
<dbReference type="Proteomes" id="UP000186136">
    <property type="component" value="Unassembled WGS sequence"/>
</dbReference>
<name>A0A1Q2YEU3_9ASCO</name>
<feature type="region of interest" description="Disordered" evidence="1">
    <location>
        <begin position="14"/>
        <end position="39"/>
    </location>
</feature>
<accession>A0A1Q2YEU3</accession>
<organism evidence="2 3">
    <name type="scientific">Pichia membranifaciens</name>
    <dbReference type="NCBI Taxonomy" id="4926"/>
    <lineage>
        <taxon>Eukaryota</taxon>
        <taxon>Fungi</taxon>
        <taxon>Dikarya</taxon>
        <taxon>Ascomycota</taxon>
        <taxon>Saccharomycotina</taxon>
        <taxon>Pichiomycetes</taxon>
        <taxon>Pichiales</taxon>
        <taxon>Pichiaceae</taxon>
        <taxon>Pichia</taxon>
    </lineage>
</organism>
<reference evidence="2 3" key="1">
    <citation type="submission" date="2016-08" db="EMBL/GenBank/DDBJ databases">
        <title>Whole genome shotgun sequence of Pichia membranifaciens KS47-1.</title>
        <authorList>
            <person name="Konishi M."/>
            <person name="Ishida M."/>
            <person name="Arakawa T."/>
            <person name="Kato Y."/>
            <person name="Horiuchi J."/>
        </authorList>
    </citation>
    <scope>NUCLEOTIDE SEQUENCE [LARGE SCALE GENOMIC DNA]</scope>
    <source>
        <strain evidence="2 3">KS47-1</strain>
    </source>
</reference>
<protein>
    <submittedName>
        <fullName evidence="2">Uncharacterized protein</fullName>
    </submittedName>
</protein>
<dbReference type="AlphaFoldDB" id="A0A1Q2YEU3"/>
<evidence type="ECO:0000313" key="3">
    <source>
        <dbReference type="Proteomes" id="UP000186136"/>
    </source>
</evidence>
<evidence type="ECO:0000256" key="1">
    <source>
        <dbReference type="SAM" id="MobiDB-lite"/>
    </source>
</evidence>
<feature type="compositionally biased region" description="Basic and acidic residues" evidence="1">
    <location>
        <begin position="27"/>
        <end position="39"/>
    </location>
</feature>